<evidence type="ECO:0000256" key="7">
    <source>
        <dbReference type="ARBA" id="ARBA00031758"/>
    </source>
</evidence>
<dbReference type="PRINTS" id="PR00081">
    <property type="entry name" value="GDHRDH"/>
</dbReference>
<dbReference type="SUPFAM" id="SSF51735">
    <property type="entry name" value="NAD(P)-binding Rossmann-fold domains"/>
    <property type="match status" value="1"/>
</dbReference>
<dbReference type="InterPro" id="IPR020904">
    <property type="entry name" value="Sc_DH/Rdtase_CS"/>
</dbReference>
<dbReference type="RefSeq" id="WP_119624522.1">
    <property type="nucleotide sequence ID" value="NZ_QXRZ01000004.1"/>
</dbReference>
<dbReference type="PANTHER" id="PTHR42760">
    <property type="entry name" value="SHORT-CHAIN DEHYDROGENASES/REDUCTASES FAMILY MEMBER"/>
    <property type="match status" value="1"/>
</dbReference>
<dbReference type="PRINTS" id="PR00080">
    <property type="entry name" value="SDRFAMILY"/>
</dbReference>
<dbReference type="InterPro" id="IPR036291">
    <property type="entry name" value="NAD(P)-bd_dom_sf"/>
</dbReference>
<dbReference type="EC" id="1.1.1.304" evidence="3"/>
<gene>
    <name evidence="9" type="ORF">BUZ01_07240</name>
</gene>
<evidence type="ECO:0000256" key="2">
    <source>
        <dbReference type="ARBA" id="ARBA00006484"/>
    </source>
</evidence>
<evidence type="ECO:0000256" key="3">
    <source>
        <dbReference type="ARBA" id="ARBA00012848"/>
    </source>
</evidence>
<dbReference type="EMBL" id="QXRZ01000004">
    <property type="protein sequence ID" value="RIL42649.1"/>
    <property type="molecule type" value="Genomic_DNA"/>
</dbReference>
<dbReference type="AlphaFoldDB" id="A0A418HMV0"/>
<evidence type="ECO:0000313" key="10">
    <source>
        <dbReference type="Proteomes" id="UP000283576"/>
    </source>
</evidence>
<dbReference type="GO" id="GO:0008206">
    <property type="term" value="P:bile acid metabolic process"/>
    <property type="evidence" value="ECO:0007669"/>
    <property type="project" value="UniProtKB-ARBA"/>
</dbReference>
<dbReference type="FunFam" id="3.40.50.720:FF:000084">
    <property type="entry name" value="Short-chain dehydrogenase reductase"/>
    <property type="match status" value="1"/>
</dbReference>
<evidence type="ECO:0000256" key="8">
    <source>
        <dbReference type="ARBA" id="ARBA00047315"/>
    </source>
</evidence>
<comment type="similarity">
    <text evidence="2">Belongs to the short-chain dehydrogenases/reductases (SDR) family.</text>
</comment>
<dbReference type="InterPro" id="IPR002347">
    <property type="entry name" value="SDR_fam"/>
</dbReference>
<comment type="caution">
    <text evidence="9">The sequence shown here is derived from an EMBL/GenBank/DDBJ whole genome shotgun (WGS) entry which is preliminary data.</text>
</comment>
<name>A0A418HMV0_STAGA</name>
<accession>A0A418HMV0</accession>
<keyword evidence="5" id="KW-0560">Oxidoreductase</keyword>
<dbReference type="CDD" id="cd05233">
    <property type="entry name" value="SDR_c"/>
    <property type="match status" value="1"/>
</dbReference>
<dbReference type="GO" id="GO:0052588">
    <property type="term" value="F:diacetyl reductase ((S)-acetoin forming) (NAD+) activity"/>
    <property type="evidence" value="ECO:0007669"/>
    <property type="project" value="UniProtKB-EC"/>
</dbReference>
<evidence type="ECO:0000256" key="1">
    <source>
        <dbReference type="ARBA" id="ARBA00003200"/>
    </source>
</evidence>
<dbReference type="PANTHER" id="PTHR42760:SF115">
    <property type="entry name" value="3-OXOACYL-[ACYL-CARRIER-PROTEIN] REDUCTASE FABG"/>
    <property type="match status" value="1"/>
</dbReference>
<proteinExistence type="inferred from homology"/>
<evidence type="ECO:0000256" key="5">
    <source>
        <dbReference type="ARBA" id="ARBA00023002"/>
    </source>
</evidence>
<dbReference type="Gene3D" id="3.40.50.720">
    <property type="entry name" value="NAD(P)-binding Rossmann-like Domain"/>
    <property type="match status" value="1"/>
</dbReference>
<dbReference type="PROSITE" id="PS00061">
    <property type="entry name" value="ADH_SHORT"/>
    <property type="match status" value="1"/>
</dbReference>
<evidence type="ECO:0000256" key="4">
    <source>
        <dbReference type="ARBA" id="ARBA00016110"/>
    </source>
</evidence>
<reference evidence="9 10" key="1">
    <citation type="journal article" date="2016" name="Front. Microbiol.">
        <title>Comprehensive Phylogenetic Analysis of Bovine Non-aureus Staphylococci Species Based on Whole-Genome Sequencing.</title>
        <authorList>
            <person name="Naushad S."/>
            <person name="Barkema H.W."/>
            <person name="Luby C."/>
            <person name="Condas L.A."/>
            <person name="Nobrega D.B."/>
            <person name="Carson D.A."/>
            <person name="De Buck J."/>
        </authorList>
    </citation>
    <scope>NUCLEOTIDE SEQUENCE [LARGE SCALE GENOMIC DNA]</scope>
    <source>
        <strain evidence="9 10">SNUC 1388</strain>
    </source>
</reference>
<organism evidence="9 10">
    <name type="scientific">Staphylococcus gallinarum</name>
    <dbReference type="NCBI Taxonomy" id="1293"/>
    <lineage>
        <taxon>Bacteria</taxon>
        <taxon>Bacillati</taxon>
        <taxon>Bacillota</taxon>
        <taxon>Bacilli</taxon>
        <taxon>Bacillales</taxon>
        <taxon>Staphylococcaceae</taxon>
        <taxon>Staphylococcus</taxon>
    </lineage>
</organism>
<dbReference type="Pfam" id="PF13561">
    <property type="entry name" value="adh_short_C2"/>
    <property type="match status" value="1"/>
</dbReference>
<protein>
    <recommendedName>
        <fullName evidence="4">Diacetyl reductase [(S)-acetoin forming]</fullName>
        <ecNumber evidence="3">1.1.1.304</ecNumber>
    </recommendedName>
    <alternativeName>
        <fullName evidence="6">Acetoin(diacetyl) reductase</fullName>
    </alternativeName>
    <alternativeName>
        <fullName evidence="7">Meso-2,3-butanediol dehydrogenase</fullName>
    </alternativeName>
</protein>
<comment type="function">
    <text evidence="1">Catalyzes the irreversible reduction of 2,3-butanediol to (S)-acetoin in the presence of NADH.</text>
</comment>
<dbReference type="Proteomes" id="UP000283576">
    <property type="component" value="Unassembled WGS sequence"/>
</dbReference>
<evidence type="ECO:0000313" key="9">
    <source>
        <dbReference type="EMBL" id="RIL42649.1"/>
    </source>
</evidence>
<sequence>MSDLTNKVVLITGANRGQGKEVAKYFVSLGAKIGVGARNLEAATQVSNELGSCAIPLKLDVINKKDWELSVDKLIETFGQIDVLVNNAGMYLRKPFINTSLEEYQALINTNQIGVFLGMKIVSTQMKNQQQGSIINTVSISSFSPINQSSLYASTKAAISTMSKAAAIELGDYGIRVNMIHPGGVDTGMFSESKGGNSFYDSIPLHRIGKPIDIAKAIAFFASDESLYCTGAELVVDGGMTLGTDA</sequence>
<comment type="catalytic activity">
    <reaction evidence="8">
        <text>(S)-acetoin + NAD(+) = diacetyl + NADH + H(+)</text>
        <dbReference type="Rhea" id="RHEA:27286"/>
        <dbReference type="ChEBI" id="CHEBI:15378"/>
        <dbReference type="ChEBI" id="CHEBI:15687"/>
        <dbReference type="ChEBI" id="CHEBI:16583"/>
        <dbReference type="ChEBI" id="CHEBI:57540"/>
        <dbReference type="ChEBI" id="CHEBI:57945"/>
        <dbReference type="EC" id="1.1.1.304"/>
    </reaction>
</comment>
<dbReference type="NCBIfam" id="NF005559">
    <property type="entry name" value="PRK07231.1"/>
    <property type="match status" value="1"/>
</dbReference>
<evidence type="ECO:0000256" key="6">
    <source>
        <dbReference type="ARBA" id="ARBA00029989"/>
    </source>
</evidence>